<keyword evidence="3" id="KW-1185">Reference proteome</keyword>
<dbReference type="EMBL" id="CP090958">
    <property type="protein sequence ID" value="WGW12740.1"/>
    <property type="molecule type" value="Genomic_DNA"/>
</dbReference>
<evidence type="ECO:0000256" key="1">
    <source>
        <dbReference type="SAM" id="MobiDB-lite"/>
    </source>
</evidence>
<dbReference type="Proteomes" id="UP001209083">
    <property type="component" value="Chromosome"/>
</dbReference>
<evidence type="ECO:0008006" key="4">
    <source>
        <dbReference type="Google" id="ProtNLM"/>
    </source>
</evidence>
<dbReference type="RefSeq" id="WP_349639544.1">
    <property type="nucleotide sequence ID" value="NZ_CP090958.1"/>
</dbReference>
<feature type="compositionally biased region" description="Basic residues" evidence="1">
    <location>
        <begin position="476"/>
        <end position="485"/>
    </location>
</feature>
<sequence length="485" mass="52905">MPLWHTTAADDAVDLAAVAGLVLDPWQEYVLRGALGERKDGKWSAFRTCLVVPRQNGKNAILEARELAGSLLFGEELIVHTAHQYRTAHKSMLALMKRIKQVPALAEYVVGYDGPGQSIRDIDGFKTGNNPGIYLTNGNSIEYATRSGDAGRGFTGNLVVLDEAYAVKSGEIGALLPTLSSTSMQGNPQVWFTSSAGKIGSDYLATLRDQGRAGLSERLAYFEWSADEDATIGDVDAWYEANPALGYRISEEYVQDELDSLMDVAGGEDEFKRERLGIWEKLGGEPLFPRWHDCRDGDLHELLKSGGTADQGLTDIAFAVDVPPDRSTASIGVAGFRADGSLYMELVDRGDGTAWVAPRLREILDARGRVPVFLVGDSAAAALDRDFRKHRVRVLSVNNRVYGQACAELFDLIDAGHVAHAGQTELDDAVEAAKKSMMSDTLWRLARKNPVTDISPLVAVTLAVHGAQKRRPTEQKKKRRGSVFA</sequence>
<accession>A0ABY8QX54</accession>
<feature type="region of interest" description="Disordered" evidence="1">
    <location>
        <begin position="466"/>
        <end position="485"/>
    </location>
</feature>
<name>A0ABY8QX54_9MICO</name>
<evidence type="ECO:0000313" key="3">
    <source>
        <dbReference type="Proteomes" id="UP001209083"/>
    </source>
</evidence>
<evidence type="ECO:0000313" key="2">
    <source>
        <dbReference type="EMBL" id="WGW12740.1"/>
    </source>
</evidence>
<dbReference type="InterPro" id="IPR027417">
    <property type="entry name" value="P-loop_NTPase"/>
</dbReference>
<protein>
    <recommendedName>
        <fullName evidence="4">Terminase</fullName>
    </recommendedName>
</protein>
<reference evidence="2 3" key="1">
    <citation type="submission" date="2023-05" db="EMBL/GenBank/DDBJ databases">
        <title>Lithophilousrod everest ZFBP1038 complete genpme.</title>
        <authorList>
            <person name="Tian M."/>
        </authorList>
    </citation>
    <scope>NUCLEOTIDE SEQUENCE [LARGE SCALE GENOMIC DNA]</scope>
    <source>
        <strain evidence="2 3">ZFBP1038</strain>
    </source>
</reference>
<dbReference type="Gene3D" id="3.40.50.300">
    <property type="entry name" value="P-loop containing nucleotide triphosphate hydrolases"/>
    <property type="match status" value="1"/>
</dbReference>
<proteinExistence type="predicted"/>
<organism evidence="2 3">
    <name type="scientific">Saxibacter everestensis</name>
    <dbReference type="NCBI Taxonomy" id="2909229"/>
    <lineage>
        <taxon>Bacteria</taxon>
        <taxon>Bacillati</taxon>
        <taxon>Actinomycetota</taxon>
        <taxon>Actinomycetes</taxon>
        <taxon>Micrococcales</taxon>
        <taxon>Brevibacteriaceae</taxon>
        <taxon>Saxibacter</taxon>
    </lineage>
</organism>
<gene>
    <name evidence="2" type="ORF">LWF01_02915</name>
</gene>